<evidence type="ECO:0000256" key="2">
    <source>
        <dbReference type="ARBA" id="ARBA00006679"/>
    </source>
</evidence>
<dbReference type="EMBL" id="CP045809">
    <property type="protein sequence ID" value="QHN35881.1"/>
    <property type="molecule type" value="Genomic_DNA"/>
</dbReference>
<dbReference type="InterPro" id="IPR032808">
    <property type="entry name" value="DoxX"/>
</dbReference>
<evidence type="ECO:0000313" key="8">
    <source>
        <dbReference type="EMBL" id="QHN35881.1"/>
    </source>
</evidence>
<accession>A0ABX6IJS6</accession>
<keyword evidence="4 7" id="KW-0812">Transmembrane</keyword>
<dbReference type="InterPro" id="IPR051907">
    <property type="entry name" value="DoxX-like_oxidoreductase"/>
</dbReference>
<comment type="subcellular location">
    <subcellularLocation>
        <location evidence="1">Cell membrane</location>
        <topology evidence="1">Multi-pass membrane protein</topology>
    </subcellularLocation>
</comment>
<evidence type="ECO:0000256" key="3">
    <source>
        <dbReference type="ARBA" id="ARBA00022475"/>
    </source>
</evidence>
<organism evidence="8 9">
    <name type="scientific">Gordonia pseudamarae</name>
    <dbReference type="NCBI Taxonomy" id="2831662"/>
    <lineage>
        <taxon>Bacteria</taxon>
        <taxon>Bacillati</taxon>
        <taxon>Actinomycetota</taxon>
        <taxon>Actinomycetes</taxon>
        <taxon>Mycobacteriales</taxon>
        <taxon>Gordoniaceae</taxon>
        <taxon>Gordonia</taxon>
    </lineage>
</organism>
<evidence type="ECO:0000256" key="6">
    <source>
        <dbReference type="ARBA" id="ARBA00023136"/>
    </source>
</evidence>
<evidence type="ECO:0000256" key="5">
    <source>
        <dbReference type="ARBA" id="ARBA00022989"/>
    </source>
</evidence>
<sequence>MLGINSGAHLVARVILGYIFVMHGWQKLSTNGIDATKAGFDAMGVPAPGPAAYFATWVELIGGILLIVGLALPLAAVLLIADMIGAIFYAHLDAGLWSMDGGYEFPLALIAGLLAVGFVKAGPIAVDHYVLPRMRGQAS</sequence>
<name>A0ABX6IJS6_9ACTN</name>
<feature type="transmembrane region" description="Helical" evidence="7">
    <location>
        <begin position="105"/>
        <end position="126"/>
    </location>
</feature>
<proteinExistence type="inferred from homology"/>
<dbReference type="Proteomes" id="UP001059836">
    <property type="component" value="Chromosome"/>
</dbReference>
<evidence type="ECO:0000313" key="9">
    <source>
        <dbReference type="Proteomes" id="UP001059836"/>
    </source>
</evidence>
<keyword evidence="6 7" id="KW-0472">Membrane</keyword>
<evidence type="ECO:0000256" key="1">
    <source>
        <dbReference type="ARBA" id="ARBA00004651"/>
    </source>
</evidence>
<keyword evidence="5 7" id="KW-1133">Transmembrane helix</keyword>
<protein>
    <submittedName>
        <fullName evidence="8">DoxX family membrane protein</fullName>
    </submittedName>
</protein>
<comment type="similarity">
    <text evidence="2">Belongs to the DoxX family.</text>
</comment>
<dbReference type="PANTHER" id="PTHR33452">
    <property type="entry name" value="OXIDOREDUCTASE CATD-RELATED"/>
    <property type="match status" value="1"/>
</dbReference>
<dbReference type="RefSeq" id="WP_213244130.1">
    <property type="nucleotide sequence ID" value="NZ_CP045806.1"/>
</dbReference>
<dbReference type="PANTHER" id="PTHR33452:SF1">
    <property type="entry name" value="INNER MEMBRANE PROTEIN YPHA-RELATED"/>
    <property type="match status" value="1"/>
</dbReference>
<gene>
    <name evidence="8" type="ORF">GII31_14375</name>
</gene>
<feature type="transmembrane region" description="Helical" evidence="7">
    <location>
        <begin position="64"/>
        <end position="90"/>
    </location>
</feature>
<keyword evidence="9" id="KW-1185">Reference proteome</keyword>
<keyword evidence="3" id="KW-1003">Cell membrane</keyword>
<dbReference type="Pfam" id="PF07681">
    <property type="entry name" value="DoxX"/>
    <property type="match status" value="1"/>
</dbReference>
<evidence type="ECO:0000256" key="4">
    <source>
        <dbReference type="ARBA" id="ARBA00022692"/>
    </source>
</evidence>
<reference evidence="8" key="1">
    <citation type="journal article" date="2021" name="Nat. Microbiol.">
        <title>Cocultivation of an ultrasmall environmental parasitic bacterium with lytic ability against bacteria associated with wastewater foams.</title>
        <authorList>
            <person name="Batinovic S."/>
            <person name="Rose J.J.A."/>
            <person name="Ratcliffe J."/>
            <person name="Seviour R.J."/>
            <person name="Petrovski S."/>
        </authorList>
    </citation>
    <scope>NUCLEOTIDE SEQUENCE</scope>
    <source>
        <strain evidence="8">CON9</strain>
    </source>
</reference>
<evidence type="ECO:0000256" key="7">
    <source>
        <dbReference type="SAM" id="Phobius"/>
    </source>
</evidence>